<dbReference type="OrthoDB" id="9781943at2"/>
<evidence type="ECO:0000256" key="1">
    <source>
        <dbReference type="ARBA" id="ARBA00007162"/>
    </source>
</evidence>
<reference evidence="3 4" key="1">
    <citation type="submission" date="2018-04" db="EMBL/GenBank/DDBJ databases">
        <title>Genomic Encyclopedia of Archaeal and Bacterial Type Strains, Phase II (KMG-II): from individual species to whole genera.</title>
        <authorList>
            <person name="Goeker M."/>
        </authorList>
    </citation>
    <scope>NUCLEOTIDE SEQUENCE [LARGE SCALE GENOMIC DNA]</scope>
    <source>
        <strain evidence="3 4">DSM 26809</strain>
    </source>
</reference>
<dbReference type="GO" id="GO:0043190">
    <property type="term" value="C:ATP-binding cassette (ABC) transporter complex"/>
    <property type="evidence" value="ECO:0007669"/>
    <property type="project" value="InterPro"/>
</dbReference>
<gene>
    <name evidence="3" type="ORF">C8P68_11127</name>
</gene>
<evidence type="ECO:0000313" key="4">
    <source>
        <dbReference type="Proteomes" id="UP000244168"/>
    </source>
</evidence>
<keyword evidence="4" id="KW-1185">Reference proteome</keyword>
<evidence type="ECO:0000313" key="3">
    <source>
        <dbReference type="EMBL" id="PTQ92650.1"/>
    </source>
</evidence>
<evidence type="ECO:0000256" key="2">
    <source>
        <dbReference type="ARBA" id="ARBA00022729"/>
    </source>
</evidence>
<dbReference type="CDD" id="cd01071">
    <property type="entry name" value="PBP2_PhnD_like"/>
    <property type="match status" value="1"/>
</dbReference>
<dbReference type="PROSITE" id="PS51257">
    <property type="entry name" value="PROKAR_LIPOPROTEIN"/>
    <property type="match status" value="1"/>
</dbReference>
<dbReference type="Pfam" id="PF12974">
    <property type="entry name" value="Phosphonate-bd"/>
    <property type="match status" value="1"/>
</dbReference>
<dbReference type="InterPro" id="IPR005770">
    <property type="entry name" value="PhnD"/>
</dbReference>
<dbReference type="Proteomes" id="UP000244168">
    <property type="component" value="Unassembled WGS sequence"/>
</dbReference>
<comment type="caution">
    <text evidence="3">The sequence shown here is derived from an EMBL/GenBank/DDBJ whole genome shotgun (WGS) entry which is preliminary data.</text>
</comment>
<dbReference type="PANTHER" id="PTHR35841:SF1">
    <property type="entry name" value="PHOSPHONATES-BINDING PERIPLASMIC PROTEIN"/>
    <property type="match status" value="1"/>
</dbReference>
<dbReference type="AlphaFoldDB" id="A0A2T5J4Q7"/>
<comment type="similarity">
    <text evidence="1">Belongs to the phosphate/phosphite/phosphonate binding protein family.</text>
</comment>
<dbReference type="SUPFAM" id="SSF53850">
    <property type="entry name" value="Periplasmic binding protein-like II"/>
    <property type="match status" value="1"/>
</dbReference>
<dbReference type="PANTHER" id="PTHR35841">
    <property type="entry name" value="PHOSPHONATES-BINDING PERIPLASMIC PROTEIN"/>
    <property type="match status" value="1"/>
</dbReference>
<dbReference type="GO" id="GO:0055085">
    <property type="term" value="P:transmembrane transport"/>
    <property type="evidence" value="ECO:0007669"/>
    <property type="project" value="InterPro"/>
</dbReference>
<sequence length="308" mass="34055">MKNFLMMVLGMAMLWLSSCKDKTALNKNNEPTTLVIAYAGGGLQGLTKTRLEPTRKYLERELGIPVEFVFTHDYTAVIEAIHAKKVHMAQLSPFSYILASQNKDITPMVAIGQDGKPSMYHSIIITNAKSGINSMDDVKRRAKNLTIGFADPASTSGHLIPTAYLNTIGLDPEKGAFKQTMFAGSHPAVVMSVKAGKLDLGCTAAEYSIHVLERMKMINPGDIKILWQSEPIVASPIVIRSDINPAFAAKVQRLYIEQYKRDPESLETYLKAYIKDPGKRAYMPIQDSMYNGLRKVAAGIKDLSLVKE</sequence>
<dbReference type="EMBL" id="QAOQ01000011">
    <property type="protein sequence ID" value="PTQ92650.1"/>
    <property type="molecule type" value="Genomic_DNA"/>
</dbReference>
<name>A0A2T5J4Q7_9SPHI</name>
<organism evidence="3 4">
    <name type="scientific">Mucilaginibacter yixingensis</name>
    <dbReference type="NCBI Taxonomy" id="1295612"/>
    <lineage>
        <taxon>Bacteria</taxon>
        <taxon>Pseudomonadati</taxon>
        <taxon>Bacteroidota</taxon>
        <taxon>Sphingobacteriia</taxon>
        <taxon>Sphingobacteriales</taxon>
        <taxon>Sphingobacteriaceae</taxon>
        <taxon>Mucilaginibacter</taxon>
    </lineage>
</organism>
<proteinExistence type="inferred from homology"/>
<dbReference type="RefSeq" id="WP_107831406.1">
    <property type="nucleotide sequence ID" value="NZ_CP160205.1"/>
</dbReference>
<dbReference type="NCBIfam" id="TIGR01098">
    <property type="entry name" value="3A0109s03R"/>
    <property type="match status" value="1"/>
</dbReference>
<protein>
    <submittedName>
        <fullName evidence="3">Phosphonate transport system substrate-binding protein</fullName>
    </submittedName>
</protein>
<keyword evidence="2" id="KW-0732">Signal</keyword>
<accession>A0A2T5J4Q7</accession>
<dbReference type="Gene3D" id="3.40.190.10">
    <property type="entry name" value="Periplasmic binding protein-like II"/>
    <property type="match status" value="2"/>
</dbReference>